<dbReference type="PANTHER" id="PTHR46060:SF1">
    <property type="entry name" value="MARINER MOS1 TRANSPOSASE-LIKE PROTEIN"/>
    <property type="match status" value="1"/>
</dbReference>
<evidence type="ECO:0000313" key="1">
    <source>
        <dbReference type="EMBL" id="JAS43997.1"/>
    </source>
</evidence>
<dbReference type="Gene3D" id="3.30.420.10">
    <property type="entry name" value="Ribonuclease H-like superfamily/Ribonuclease H"/>
    <property type="match status" value="1"/>
</dbReference>
<dbReference type="AlphaFoldDB" id="A0A1B6F1H4"/>
<organism evidence="1">
    <name type="scientific">Cuerna arida</name>
    <dbReference type="NCBI Taxonomy" id="1464854"/>
    <lineage>
        <taxon>Eukaryota</taxon>
        <taxon>Metazoa</taxon>
        <taxon>Ecdysozoa</taxon>
        <taxon>Arthropoda</taxon>
        <taxon>Hexapoda</taxon>
        <taxon>Insecta</taxon>
        <taxon>Pterygota</taxon>
        <taxon>Neoptera</taxon>
        <taxon>Paraneoptera</taxon>
        <taxon>Hemiptera</taxon>
        <taxon>Auchenorrhyncha</taxon>
        <taxon>Membracoidea</taxon>
        <taxon>Cicadellidae</taxon>
        <taxon>Cicadellinae</taxon>
        <taxon>Proconiini</taxon>
        <taxon>Cuerna</taxon>
    </lineage>
</organism>
<dbReference type="InterPro" id="IPR052709">
    <property type="entry name" value="Transposase-MT_Hybrid"/>
</dbReference>
<dbReference type="PANTHER" id="PTHR46060">
    <property type="entry name" value="MARINER MOS1 TRANSPOSASE-LIKE PROTEIN"/>
    <property type="match status" value="1"/>
</dbReference>
<gene>
    <name evidence="1" type="ORF">g.26382</name>
</gene>
<feature type="non-terminal residue" evidence="1">
    <location>
        <position position="1"/>
    </location>
</feature>
<accession>A0A1B6F1H4</accession>
<dbReference type="EMBL" id="GECZ01025772">
    <property type="protein sequence ID" value="JAS43997.1"/>
    <property type="molecule type" value="Transcribed_RNA"/>
</dbReference>
<name>A0A1B6F1H4_9HEMI</name>
<evidence type="ECO:0008006" key="2">
    <source>
        <dbReference type="Google" id="ProtNLM"/>
    </source>
</evidence>
<proteinExistence type="predicted"/>
<dbReference type="InterPro" id="IPR036397">
    <property type="entry name" value="RNaseH_sf"/>
</dbReference>
<sequence length="102" mass="11859">GWEVLPHPPYSPDLAPSNFHLFGPLKEVLCGKRFQDNEDVKKLMGNWLKHSNKELFAAGKKKLLVHWNKCINVQGDYVEKQKKYCFVKINGLFSRPTRLPNH</sequence>
<protein>
    <recommendedName>
        <fullName evidence="2">Histone-lysine N-methyltransferase SETMAR</fullName>
    </recommendedName>
</protein>
<reference evidence="1" key="1">
    <citation type="submission" date="2015-11" db="EMBL/GenBank/DDBJ databases">
        <title>De novo transcriptome assembly of four potential Pierce s Disease insect vectors from Arizona vineyards.</title>
        <authorList>
            <person name="Tassone E.E."/>
        </authorList>
    </citation>
    <scope>NUCLEOTIDE SEQUENCE</scope>
</reference>
<dbReference type="GO" id="GO:0003676">
    <property type="term" value="F:nucleic acid binding"/>
    <property type="evidence" value="ECO:0007669"/>
    <property type="project" value="InterPro"/>
</dbReference>